<keyword evidence="3" id="KW-1185">Reference proteome</keyword>
<evidence type="ECO:0000313" key="2">
    <source>
        <dbReference type="EMBL" id="AJE44153.1"/>
    </source>
</evidence>
<evidence type="ECO:0000313" key="3">
    <source>
        <dbReference type="Proteomes" id="UP000031526"/>
    </source>
</evidence>
<dbReference type="AlphaFoldDB" id="A0A0B5DKF1"/>
<organism evidence="2 3">
    <name type="scientific">Streptomyces nodosus</name>
    <dbReference type="NCBI Taxonomy" id="40318"/>
    <lineage>
        <taxon>Bacteria</taxon>
        <taxon>Bacillati</taxon>
        <taxon>Actinomycetota</taxon>
        <taxon>Actinomycetes</taxon>
        <taxon>Kitasatosporales</taxon>
        <taxon>Streptomycetaceae</taxon>
        <taxon>Streptomyces</taxon>
    </lineage>
</organism>
<reference evidence="3" key="1">
    <citation type="submission" date="2014-09" db="EMBL/GenBank/DDBJ databases">
        <title>Sequence of the Streptomyces nodosus genome.</title>
        <authorList>
            <person name="Sweeney P."/>
            <person name="Stephens N."/>
            <person name="Murphy C."/>
            <person name="Caffrey P."/>
        </authorList>
    </citation>
    <scope>NUCLEOTIDE SEQUENCE [LARGE SCALE GENOMIC DNA]</scope>
    <source>
        <strain evidence="3">ATCC 14899</strain>
    </source>
</reference>
<feature type="region of interest" description="Disordered" evidence="1">
    <location>
        <begin position="1"/>
        <end position="83"/>
    </location>
</feature>
<feature type="compositionally biased region" description="Pro residues" evidence="1">
    <location>
        <begin position="181"/>
        <end position="192"/>
    </location>
</feature>
<protein>
    <submittedName>
        <fullName evidence="2">Uncharacterized protein</fullName>
    </submittedName>
</protein>
<dbReference type="RefSeq" id="WP_043447001.1">
    <property type="nucleotide sequence ID" value="NZ_CP009313.1"/>
</dbReference>
<dbReference type="EMBL" id="CP009313">
    <property type="protein sequence ID" value="AJE44153.1"/>
    <property type="molecule type" value="Genomic_DNA"/>
</dbReference>
<reference evidence="2 3" key="2">
    <citation type="journal article" date="2016" name="Appl. Microbiol. Biotechnol.">
        <title>Exploiting the genome sequence of Streptomyces nodosus for enhanced antibiotic production.</title>
        <authorList>
            <person name="Sweeney P."/>
            <person name="Murphy C.D."/>
            <person name="Caffrey P."/>
        </authorList>
    </citation>
    <scope>NUCLEOTIDE SEQUENCE [LARGE SCALE GENOMIC DNA]</scope>
    <source>
        <strain evidence="2 3">ATCC 14899</strain>
    </source>
</reference>
<evidence type="ECO:0000256" key="1">
    <source>
        <dbReference type="SAM" id="MobiDB-lite"/>
    </source>
</evidence>
<sequence length="207" mass="20917">MAPERTSRPGGPGLPGPRDRDPMANAGRPPGDDAPSQAEVRQRVHDLYNRAETDSGTFNATRAASARERVAPASGREGADPALDGVTRQWFDAARANLGPILPATLPADRLPGGPSGAARPGDPARRPGDEPGALPRGTADRARPELTAGPSGGTPALERGTGPAAALPAVPNGGSGSVTPSPPGPRPPPSGDRPRCGTPRSRAGRS</sequence>
<dbReference type="Proteomes" id="UP000031526">
    <property type="component" value="Chromosome"/>
</dbReference>
<feature type="region of interest" description="Disordered" evidence="1">
    <location>
        <begin position="103"/>
        <end position="207"/>
    </location>
</feature>
<feature type="compositionally biased region" description="Basic and acidic residues" evidence="1">
    <location>
        <begin position="40"/>
        <end position="53"/>
    </location>
</feature>
<proteinExistence type="predicted"/>
<accession>A0A0B5DKF1</accession>
<gene>
    <name evidence="2" type="ORF">SNOD_32270</name>
</gene>
<name>A0A0B5DKF1_9ACTN</name>
<dbReference type="HOGENOM" id="CLU_1325750_0_0_11"/>